<evidence type="ECO:0000256" key="2">
    <source>
        <dbReference type="ARBA" id="ARBA00022750"/>
    </source>
</evidence>
<dbReference type="InterPro" id="IPR001969">
    <property type="entry name" value="Aspartic_peptidase_AS"/>
</dbReference>
<dbReference type="PROSITE" id="PS00141">
    <property type="entry name" value="ASP_PROTEASE"/>
    <property type="match status" value="1"/>
</dbReference>
<dbReference type="PROSITE" id="PS51767">
    <property type="entry name" value="PEPTIDASE_A1"/>
    <property type="match status" value="1"/>
</dbReference>
<dbReference type="SUPFAM" id="SSF50630">
    <property type="entry name" value="Acid proteases"/>
    <property type="match status" value="1"/>
</dbReference>
<proteinExistence type="inferred from homology"/>
<keyword evidence="3" id="KW-0645">Protease</keyword>
<name>A0A4U0X2M9_9PEZI</name>
<dbReference type="GO" id="GO:0004190">
    <property type="term" value="F:aspartic-type endopeptidase activity"/>
    <property type="evidence" value="ECO:0007669"/>
    <property type="project" value="UniProtKB-KW"/>
</dbReference>
<evidence type="ECO:0000313" key="6">
    <source>
        <dbReference type="EMBL" id="TKA73884.1"/>
    </source>
</evidence>
<dbReference type="PANTHER" id="PTHR47966:SF47">
    <property type="entry name" value="ENDOPEPTIDASE, PUTATIVE (AFU_ORTHOLOGUE AFUA_3G01220)-RELATED"/>
    <property type="match status" value="1"/>
</dbReference>
<dbReference type="EMBL" id="NAJN01000401">
    <property type="protein sequence ID" value="TKA73884.1"/>
    <property type="molecule type" value="Genomic_DNA"/>
</dbReference>
<sequence length="220" mass="23143">MSQEGLVNPMFSLAISRGVSEGGLLAIGGLPSVRHSSYSASVPIEVLTMHPINGSNTTGVAEYQFYTIKIGGYAYSNDSSTQFVSGQVPNGPSNPKKRPMKGVDTHVIVDSGTTLIYVPEAIADAVNASFDPPAQYISDQGGYVVQCNATAPVFGINISGKIFYINPSDMVLDTGDGKCITGVQGNGGGLNILGDVFLKNVLAVFDIGASEMRFAAREYY</sequence>
<evidence type="ECO:0000256" key="3">
    <source>
        <dbReference type="RuleBase" id="RU000454"/>
    </source>
</evidence>
<dbReference type="InterPro" id="IPR021109">
    <property type="entry name" value="Peptidase_aspartic_dom_sf"/>
</dbReference>
<dbReference type="Proteomes" id="UP000308768">
    <property type="component" value="Unassembled WGS sequence"/>
</dbReference>
<reference evidence="5 8" key="1">
    <citation type="submission" date="2017-03" db="EMBL/GenBank/DDBJ databases">
        <title>Genomes of endolithic fungi from Antarctica.</title>
        <authorList>
            <person name="Coleine C."/>
            <person name="Masonjones S."/>
            <person name="Stajich J.E."/>
        </authorList>
    </citation>
    <scope>NUCLEOTIDE SEQUENCE [LARGE SCALE GENOMIC DNA]</scope>
    <source>
        <strain evidence="5 8">CCFEE 5187</strain>
    </source>
</reference>
<protein>
    <recommendedName>
        <fullName evidence="4">Peptidase A1 domain-containing protein</fullName>
    </recommendedName>
</protein>
<dbReference type="PANTHER" id="PTHR47966">
    <property type="entry name" value="BETA-SITE APP-CLEAVING ENZYME, ISOFORM A-RELATED"/>
    <property type="match status" value="1"/>
</dbReference>
<dbReference type="InterPro" id="IPR033121">
    <property type="entry name" value="PEPTIDASE_A1"/>
</dbReference>
<dbReference type="AlphaFoldDB" id="A0A4U0X2M9"/>
<comment type="caution">
    <text evidence="5">The sequence shown here is derived from an EMBL/GenBank/DDBJ whole genome shotgun (WGS) entry which is preliminary data.</text>
</comment>
<dbReference type="InterPro" id="IPR001461">
    <property type="entry name" value="Aspartic_peptidase_A1"/>
</dbReference>
<evidence type="ECO:0000313" key="5">
    <source>
        <dbReference type="EMBL" id="TKA68555.1"/>
    </source>
</evidence>
<organism evidence="5 8">
    <name type="scientific">Cryomyces minteri</name>
    <dbReference type="NCBI Taxonomy" id="331657"/>
    <lineage>
        <taxon>Eukaryota</taxon>
        <taxon>Fungi</taxon>
        <taxon>Dikarya</taxon>
        <taxon>Ascomycota</taxon>
        <taxon>Pezizomycotina</taxon>
        <taxon>Dothideomycetes</taxon>
        <taxon>Dothideomycetes incertae sedis</taxon>
        <taxon>Cryomyces</taxon>
    </lineage>
</organism>
<evidence type="ECO:0000313" key="8">
    <source>
        <dbReference type="Proteomes" id="UP000308768"/>
    </source>
</evidence>
<dbReference type="OrthoDB" id="15189at2759"/>
<dbReference type="Gene3D" id="2.40.70.10">
    <property type="entry name" value="Acid Proteases"/>
    <property type="match status" value="1"/>
</dbReference>
<dbReference type="STRING" id="331657.A0A4U0X2M9"/>
<gene>
    <name evidence="6" type="ORF">B0A49_03171</name>
    <name evidence="7" type="ORF">B0A49_03259</name>
    <name evidence="5" type="ORF">B0A49_06816</name>
</gene>
<evidence type="ECO:0000256" key="1">
    <source>
        <dbReference type="ARBA" id="ARBA00007447"/>
    </source>
</evidence>
<dbReference type="EMBL" id="NAJN01000332">
    <property type="protein sequence ID" value="TKA74835.1"/>
    <property type="molecule type" value="Genomic_DNA"/>
</dbReference>
<feature type="domain" description="Peptidase A1" evidence="4">
    <location>
        <begin position="1"/>
        <end position="215"/>
    </location>
</feature>
<evidence type="ECO:0000259" key="4">
    <source>
        <dbReference type="PROSITE" id="PS51767"/>
    </source>
</evidence>
<accession>A0A4U0X2M9</accession>
<dbReference type="GO" id="GO:0006508">
    <property type="term" value="P:proteolysis"/>
    <property type="evidence" value="ECO:0007669"/>
    <property type="project" value="UniProtKB-KW"/>
</dbReference>
<dbReference type="PRINTS" id="PR00792">
    <property type="entry name" value="PEPSIN"/>
</dbReference>
<keyword evidence="8" id="KW-1185">Reference proteome</keyword>
<comment type="similarity">
    <text evidence="1 3">Belongs to the peptidase A1 family.</text>
</comment>
<dbReference type="Pfam" id="PF00026">
    <property type="entry name" value="Asp"/>
    <property type="match status" value="1"/>
</dbReference>
<keyword evidence="3" id="KW-0378">Hydrolase</keyword>
<evidence type="ECO:0000313" key="7">
    <source>
        <dbReference type="EMBL" id="TKA74835.1"/>
    </source>
</evidence>
<dbReference type="GO" id="GO:0000324">
    <property type="term" value="C:fungal-type vacuole"/>
    <property type="evidence" value="ECO:0007669"/>
    <property type="project" value="TreeGrafter"/>
</dbReference>
<dbReference type="EMBL" id="NAJN01000808">
    <property type="protein sequence ID" value="TKA68555.1"/>
    <property type="molecule type" value="Genomic_DNA"/>
</dbReference>
<keyword evidence="2 3" id="KW-0064">Aspartyl protease</keyword>